<feature type="non-terminal residue" evidence="9">
    <location>
        <position position="1"/>
    </location>
</feature>
<evidence type="ECO:0000256" key="3">
    <source>
        <dbReference type="ARBA" id="ARBA00022679"/>
    </source>
</evidence>
<name>A0A1D1Z7A9_9ARAE</name>
<dbReference type="GO" id="GO:0051753">
    <property type="term" value="F:mannan synthase activity"/>
    <property type="evidence" value="ECO:0007669"/>
    <property type="project" value="TreeGrafter"/>
</dbReference>
<evidence type="ECO:0000313" key="9">
    <source>
        <dbReference type="EMBL" id="JAT62749.1"/>
    </source>
</evidence>
<evidence type="ECO:0000256" key="4">
    <source>
        <dbReference type="ARBA" id="ARBA00022692"/>
    </source>
</evidence>
<dbReference type="PANTHER" id="PTHR32044">
    <property type="entry name" value="GLUCOMANNAN 4-BETA-MANNOSYLTRANSFERASE 9"/>
    <property type="match status" value="1"/>
</dbReference>
<evidence type="ECO:0000256" key="7">
    <source>
        <dbReference type="ARBA" id="ARBA00023136"/>
    </source>
</evidence>
<keyword evidence="2" id="KW-0328">Glycosyltransferase</keyword>
<comment type="subcellular location">
    <subcellularLocation>
        <location evidence="1">Golgi apparatus membrane</location>
    </subcellularLocation>
</comment>
<feature type="transmembrane region" description="Helical" evidence="8">
    <location>
        <begin position="75"/>
        <end position="95"/>
    </location>
</feature>
<dbReference type="AlphaFoldDB" id="A0A1D1Z7A9"/>
<keyword evidence="7 8" id="KW-0472">Membrane</keyword>
<sequence>FENVMSLHRIKAAIIGLMDSKRVNEWIVTEKLGDGNKVKPTINADGNVNKLGDAKEIKAMIEEPERTQKGFSDRFYLSELMVGVFLTLSGCYDAIFEKKGYFVYLFLQAIAFFMVGFGYVGTRVPTS</sequence>
<evidence type="ECO:0000256" key="2">
    <source>
        <dbReference type="ARBA" id="ARBA00022676"/>
    </source>
</evidence>
<organism evidence="9">
    <name type="scientific">Anthurium amnicola</name>
    <dbReference type="NCBI Taxonomy" id="1678845"/>
    <lineage>
        <taxon>Eukaryota</taxon>
        <taxon>Viridiplantae</taxon>
        <taxon>Streptophyta</taxon>
        <taxon>Embryophyta</taxon>
        <taxon>Tracheophyta</taxon>
        <taxon>Spermatophyta</taxon>
        <taxon>Magnoliopsida</taxon>
        <taxon>Liliopsida</taxon>
        <taxon>Araceae</taxon>
        <taxon>Pothoideae</taxon>
        <taxon>Potheae</taxon>
        <taxon>Anthurium</taxon>
    </lineage>
</organism>
<dbReference type="GO" id="GO:0000139">
    <property type="term" value="C:Golgi membrane"/>
    <property type="evidence" value="ECO:0007669"/>
    <property type="project" value="UniProtKB-SubCell"/>
</dbReference>
<keyword evidence="3" id="KW-0808">Transferase</keyword>
<protein>
    <submittedName>
        <fullName evidence="9">Putative mannan synthase 11</fullName>
    </submittedName>
</protein>
<feature type="transmembrane region" description="Helical" evidence="8">
    <location>
        <begin position="101"/>
        <end position="121"/>
    </location>
</feature>
<evidence type="ECO:0000256" key="8">
    <source>
        <dbReference type="SAM" id="Phobius"/>
    </source>
</evidence>
<accession>A0A1D1Z7A9</accession>
<proteinExistence type="predicted"/>
<gene>
    <name evidence="9" type="primary">CSLA11_4</name>
    <name evidence="9" type="ORF">g.130350</name>
</gene>
<evidence type="ECO:0000256" key="5">
    <source>
        <dbReference type="ARBA" id="ARBA00022989"/>
    </source>
</evidence>
<evidence type="ECO:0000256" key="1">
    <source>
        <dbReference type="ARBA" id="ARBA00004394"/>
    </source>
</evidence>
<keyword evidence="4 8" id="KW-0812">Transmembrane</keyword>
<dbReference type="EMBL" id="GDJX01005187">
    <property type="protein sequence ID" value="JAT62749.1"/>
    <property type="molecule type" value="Transcribed_RNA"/>
</dbReference>
<keyword evidence="5 8" id="KW-1133">Transmembrane helix</keyword>
<evidence type="ECO:0000256" key="6">
    <source>
        <dbReference type="ARBA" id="ARBA00023034"/>
    </source>
</evidence>
<dbReference type="PANTHER" id="PTHR32044:SF58">
    <property type="entry name" value="GLUCOMANNAN 4-BETA-MANNOSYLTRANSFERASE 11-RELATED"/>
    <property type="match status" value="1"/>
</dbReference>
<keyword evidence="6" id="KW-0333">Golgi apparatus</keyword>
<reference evidence="9" key="1">
    <citation type="submission" date="2015-07" db="EMBL/GenBank/DDBJ databases">
        <title>Transcriptome Assembly of Anthurium amnicola.</title>
        <authorList>
            <person name="Suzuki J."/>
        </authorList>
    </citation>
    <scope>NUCLEOTIDE SEQUENCE</scope>
</reference>